<feature type="region of interest" description="Disordered" evidence="1">
    <location>
        <begin position="74"/>
        <end position="96"/>
    </location>
</feature>
<feature type="compositionally biased region" description="Basic and acidic residues" evidence="1">
    <location>
        <begin position="159"/>
        <end position="208"/>
    </location>
</feature>
<keyword evidence="2" id="KW-0472">Membrane</keyword>
<evidence type="ECO:0000256" key="1">
    <source>
        <dbReference type="SAM" id="MobiDB-lite"/>
    </source>
</evidence>
<feature type="region of interest" description="Disordered" evidence="1">
    <location>
        <begin position="132"/>
        <end position="208"/>
    </location>
</feature>
<dbReference type="EMBL" id="JAKIKS010000085">
    <property type="protein sequence ID" value="MCL1126393.1"/>
    <property type="molecule type" value="Genomic_DNA"/>
</dbReference>
<evidence type="ECO:0000313" key="3">
    <source>
        <dbReference type="EMBL" id="MCL1126393.1"/>
    </source>
</evidence>
<keyword evidence="4" id="KW-1185">Reference proteome</keyword>
<gene>
    <name evidence="3" type="primary">tolA</name>
    <name evidence="3" type="ORF">L2764_18355</name>
</gene>
<keyword evidence="2" id="KW-0812">Transmembrane</keyword>
<reference evidence="3 4" key="1">
    <citation type="submission" date="2022-01" db="EMBL/GenBank/DDBJ databases">
        <title>Whole genome-based taxonomy of the Shewanellaceae.</title>
        <authorList>
            <person name="Martin-Rodriguez A.J."/>
        </authorList>
    </citation>
    <scope>NUCLEOTIDE SEQUENCE [LARGE SCALE GENOMIC DNA]</scope>
    <source>
        <strain evidence="3 4">DSM 17177</strain>
    </source>
</reference>
<feature type="compositionally biased region" description="Basic and acidic residues" evidence="1">
    <location>
        <begin position="139"/>
        <end position="150"/>
    </location>
</feature>
<dbReference type="SUPFAM" id="SSF74653">
    <property type="entry name" value="TolA/TonB C-terminal domain"/>
    <property type="match status" value="1"/>
</dbReference>
<dbReference type="InterPro" id="IPR014161">
    <property type="entry name" value="Tol-Pal_TolA"/>
</dbReference>
<comment type="caution">
    <text evidence="3">The sequence shown here is derived from an EMBL/GenBank/DDBJ whole genome shotgun (WGS) entry which is preliminary data.</text>
</comment>
<keyword evidence="2" id="KW-1133">Transmembrane helix</keyword>
<dbReference type="RefSeq" id="WP_248941780.1">
    <property type="nucleotide sequence ID" value="NZ_JAKIKS010000085.1"/>
</dbReference>
<feature type="transmembrane region" description="Helical" evidence="2">
    <location>
        <begin position="7"/>
        <end position="27"/>
    </location>
</feature>
<dbReference type="Proteomes" id="UP001203423">
    <property type="component" value="Unassembled WGS sequence"/>
</dbReference>
<dbReference type="NCBIfam" id="TIGR02794">
    <property type="entry name" value="tolA_full"/>
    <property type="match status" value="1"/>
</dbReference>
<dbReference type="Gene3D" id="3.30.1150.10">
    <property type="match status" value="1"/>
</dbReference>
<dbReference type="Pfam" id="PF06519">
    <property type="entry name" value="TolA"/>
    <property type="match status" value="1"/>
</dbReference>
<evidence type="ECO:0000256" key="2">
    <source>
        <dbReference type="SAM" id="Phobius"/>
    </source>
</evidence>
<accession>A0ABT0LFC3</accession>
<sequence>MAKKSKLSIPISISAGIHIGVIALLALNLDFVDKPEVIPQVSAPALRAVIIDQSKVTQQVEKLKAQKLAAQRKEKSRLEELERQADQARKDRKQEQLKIKKLEQQRQQKEKETEQALAAAKAAKLKQQQALEKAQQAETQRKQKEKERQVAEAAAQQAVEKRKQEEVAAKKVADERKRKAAAERKRQAEENARREQEQMMQDALEKEQASLSSLKNKQLVSEVNKYRAMIKATIERNLITNESMRGKSCKVFVRLAKDGFVTAVKTLSGDNVVCRAAKTAITKAGRLPVSAEPDVYEKLREINLTVSPDKFN</sequence>
<protein>
    <submittedName>
        <fullName evidence="3">Cell envelope integrity protein TolA</fullName>
    </submittedName>
</protein>
<name>A0ABT0LFC3_9GAMM</name>
<evidence type="ECO:0000313" key="4">
    <source>
        <dbReference type="Proteomes" id="UP001203423"/>
    </source>
</evidence>
<proteinExistence type="predicted"/>
<organism evidence="3 4">
    <name type="scientific">Shewanella surugensis</name>
    <dbReference type="NCBI Taxonomy" id="212020"/>
    <lineage>
        <taxon>Bacteria</taxon>
        <taxon>Pseudomonadati</taxon>
        <taxon>Pseudomonadota</taxon>
        <taxon>Gammaproteobacteria</taxon>
        <taxon>Alteromonadales</taxon>
        <taxon>Shewanellaceae</taxon>
        <taxon>Shewanella</taxon>
    </lineage>
</organism>